<protein>
    <submittedName>
        <fullName evidence="6">Uncharacterized protein</fullName>
    </submittedName>
</protein>
<evidence type="ECO:0000256" key="4">
    <source>
        <dbReference type="ARBA" id="ARBA00023242"/>
    </source>
</evidence>
<dbReference type="Gene3D" id="1.10.287.100">
    <property type="match status" value="1"/>
</dbReference>
<feature type="region of interest" description="Disordered" evidence="5">
    <location>
        <begin position="275"/>
        <end position="337"/>
    </location>
</feature>
<evidence type="ECO:0000256" key="5">
    <source>
        <dbReference type="SAM" id="MobiDB-lite"/>
    </source>
</evidence>
<dbReference type="AlphaFoldDB" id="A0A835QBB2"/>
<dbReference type="SUPFAM" id="SSF47396">
    <property type="entry name" value="Transcription factor IIA (TFIIA), alpha-helical domain"/>
    <property type="match status" value="1"/>
</dbReference>
<dbReference type="InterPro" id="IPR004855">
    <property type="entry name" value="TFIIA_asu/bsu"/>
</dbReference>
<comment type="caution">
    <text evidence="6">The sequence shown here is derived from an EMBL/GenBank/DDBJ whole genome shotgun (WGS) entry which is preliminary data.</text>
</comment>
<dbReference type="OrthoDB" id="7305308at2759"/>
<accession>A0A835QBB2</accession>
<dbReference type="PANTHER" id="PTHR12694:SF8">
    <property type="entry name" value="TRANSCRIPTION INITIATION FACTOR IIA SUBUNIT 1"/>
    <property type="match status" value="1"/>
</dbReference>
<dbReference type="EMBL" id="JADCNL010000009">
    <property type="protein sequence ID" value="KAG0466469.1"/>
    <property type="molecule type" value="Genomic_DNA"/>
</dbReference>
<dbReference type="Proteomes" id="UP000636800">
    <property type="component" value="Unassembled WGS sequence"/>
</dbReference>
<keyword evidence="7" id="KW-1185">Reference proteome</keyword>
<evidence type="ECO:0000256" key="1">
    <source>
        <dbReference type="ARBA" id="ARBA00004123"/>
    </source>
</evidence>
<organism evidence="6 7">
    <name type="scientific">Vanilla planifolia</name>
    <name type="common">Vanilla</name>
    <dbReference type="NCBI Taxonomy" id="51239"/>
    <lineage>
        <taxon>Eukaryota</taxon>
        <taxon>Viridiplantae</taxon>
        <taxon>Streptophyta</taxon>
        <taxon>Embryophyta</taxon>
        <taxon>Tracheophyta</taxon>
        <taxon>Spermatophyta</taxon>
        <taxon>Magnoliopsida</taxon>
        <taxon>Liliopsida</taxon>
        <taxon>Asparagales</taxon>
        <taxon>Orchidaceae</taxon>
        <taxon>Vanilloideae</taxon>
        <taxon>Vanilleae</taxon>
        <taxon>Vanilla</taxon>
    </lineage>
</organism>
<dbReference type="GO" id="GO:0006367">
    <property type="term" value="P:transcription initiation at RNA polymerase II promoter"/>
    <property type="evidence" value="ECO:0007669"/>
    <property type="project" value="InterPro"/>
</dbReference>
<reference evidence="6 7" key="1">
    <citation type="journal article" date="2020" name="Nat. Food">
        <title>A phased Vanilla planifolia genome enables genetic improvement of flavour and production.</title>
        <authorList>
            <person name="Hasing T."/>
            <person name="Tang H."/>
            <person name="Brym M."/>
            <person name="Khazi F."/>
            <person name="Huang T."/>
            <person name="Chambers A.H."/>
        </authorList>
    </citation>
    <scope>NUCLEOTIDE SEQUENCE [LARGE SCALE GENOMIC DNA]</scope>
    <source>
        <tissue evidence="6">Leaf</tissue>
    </source>
</reference>
<evidence type="ECO:0000256" key="3">
    <source>
        <dbReference type="ARBA" id="ARBA00023163"/>
    </source>
</evidence>
<gene>
    <name evidence="6" type="ORF">HPP92_018049</name>
</gene>
<dbReference type="FunFam" id="1.10.287.100:FF:000001">
    <property type="entry name" value="Transcription initiation factor IIA subunit"/>
    <property type="match status" value="1"/>
</dbReference>
<comment type="similarity">
    <text evidence="2">Belongs to the TFIIA subunit 1 family.</text>
</comment>
<sequence>MASNVPSVYLHVIEDVVSKIRDEFVASGVGEGVLSELQAIWEAKMIQCGVISPNMERPSLQKQTGPITPVHDLNVPAVEEYETPTAEMLFPPTPLQTPAPQTPIQTPLPGTDHLYNIPTGSSDYASVGEVRNGDDMKAGRPSPYMQPPSPWITQRPLGVDVNVAYVEGREEVDRGAPYQPTTQDFFMMSNGKRKRDDYATNLTPGAFMPQQDGNWDMEIEFSQSKEAYLSSTVPYGRIASGLQCSDERGTNVVLPQQDGVHDEYDLFHFQSVTTEDYNTPTPAEHVDLRAPTPLAGTPKPTKSEGLEDDEPPLNEDDDDDDDLDGFGQGGEEPSTQHLVLAQFDKVTGQRTDGNALSRTVLCTSIVGIFFSTRPQGSSNSSSFSHPFSTAAPSRFPQEVLSVTADVSRLPYTEQIRIVVSSC</sequence>
<name>A0A835QBB2_VANPL</name>
<evidence type="ECO:0000313" key="7">
    <source>
        <dbReference type="Proteomes" id="UP000636800"/>
    </source>
</evidence>
<dbReference type="Pfam" id="PF03153">
    <property type="entry name" value="TFIIA"/>
    <property type="match status" value="1"/>
</dbReference>
<evidence type="ECO:0000256" key="2">
    <source>
        <dbReference type="ARBA" id="ARBA00010059"/>
    </source>
</evidence>
<keyword evidence="4" id="KW-0539">Nucleus</keyword>
<dbReference type="PANTHER" id="PTHR12694">
    <property type="entry name" value="TRANSCRIPTION INITIATION FACTOR IIA SUBUNIT 1"/>
    <property type="match status" value="1"/>
</dbReference>
<proteinExistence type="inferred from homology"/>
<keyword evidence="3" id="KW-0804">Transcription</keyword>
<evidence type="ECO:0000313" key="6">
    <source>
        <dbReference type="EMBL" id="KAG0466469.1"/>
    </source>
</evidence>
<dbReference type="SMART" id="SM01371">
    <property type="entry name" value="TFIIA"/>
    <property type="match status" value="1"/>
</dbReference>
<feature type="compositionally biased region" description="Acidic residues" evidence="5">
    <location>
        <begin position="306"/>
        <end position="324"/>
    </location>
</feature>
<dbReference type="GO" id="GO:0005672">
    <property type="term" value="C:transcription factor TFIIA complex"/>
    <property type="evidence" value="ECO:0007669"/>
    <property type="project" value="InterPro"/>
</dbReference>
<comment type="subcellular location">
    <subcellularLocation>
        <location evidence="1">Nucleus</location>
    </subcellularLocation>
</comment>